<evidence type="ECO:0000256" key="8">
    <source>
        <dbReference type="RuleBase" id="RU363041"/>
    </source>
</evidence>
<organism evidence="9 10">
    <name type="scientific">Clostridium aciditolerans</name>
    <dbReference type="NCBI Taxonomy" id="339861"/>
    <lineage>
        <taxon>Bacteria</taxon>
        <taxon>Bacillati</taxon>
        <taxon>Bacillota</taxon>
        <taxon>Clostridia</taxon>
        <taxon>Eubacteriales</taxon>
        <taxon>Clostridiaceae</taxon>
        <taxon>Clostridium</taxon>
    </lineage>
</organism>
<feature type="transmembrane region" description="Helical" evidence="8">
    <location>
        <begin position="97"/>
        <end position="115"/>
    </location>
</feature>
<dbReference type="InterPro" id="IPR002781">
    <property type="entry name" value="TM_pro_TauE-like"/>
</dbReference>
<evidence type="ECO:0000256" key="4">
    <source>
        <dbReference type="ARBA" id="ARBA00022475"/>
    </source>
</evidence>
<comment type="similarity">
    <text evidence="2 8">Belongs to the 4-toluene sulfonate uptake permease (TSUP) (TC 2.A.102) family.</text>
</comment>
<keyword evidence="6 8" id="KW-1133">Transmembrane helix</keyword>
<feature type="transmembrane region" description="Helical" evidence="8">
    <location>
        <begin position="229"/>
        <end position="249"/>
    </location>
</feature>
<keyword evidence="3" id="KW-0813">Transport</keyword>
<dbReference type="GO" id="GO:0005886">
    <property type="term" value="C:plasma membrane"/>
    <property type="evidence" value="ECO:0007669"/>
    <property type="project" value="UniProtKB-SubCell"/>
</dbReference>
<keyword evidence="4 8" id="KW-1003">Cell membrane</keyword>
<evidence type="ECO:0000256" key="1">
    <source>
        <dbReference type="ARBA" id="ARBA00004651"/>
    </source>
</evidence>
<accession>A0A934M350</accession>
<dbReference type="PANTHER" id="PTHR30269:SF0">
    <property type="entry name" value="MEMBRANE TRANSPORTER PROTEIN YFCA-RELATED"/>
    <property type="match status" value="1"/>
</dbReference>
<evidence type="ECO:0000256" key="7">
    <source>
        <dbReference type="ARBA" id="ARBA00023136"/>
    </source>
</evidence>
<evidence type="ECO:0000256" key="2">
    <source>
        <dbReference type="ARBA" id="ARBA00009142"/>
    </source>
</evidence>
<evidence type="ECO:0000256" key="3">
    <source>
        <dbReference type="ARBA" id="ARBA00022448"/>
    </source>
</evidence>
<keyword evidence="5 8" id="KW-0812">Transmembrane</keyword>
<dbReference type="InterPro" id="IPR052017">
    <property type="entry name" value="TSUP"/>
</dbReference>
<comment type="subcellular location">
    <subcellularLocation>
        <location evidence="1 8">Cell membrane</location>
        <topology evidence="1 8">Multi-pass membrane protein</topology>
    </subcellularLocation>
</comment>
<evidence type="ECO:0000313" key="10">
    <source>
        <dbReference type="Proteomes" id="UP000622687"/>
    </source>
</evidence>
<keyword evidence="7 8" id="KW-0472">Membrane</keyword>
<dbReference type="Pfam" id="PF01925">
    <property type="entry name" value="TauE"/>
    <property type="match status" value="1"/>
</dbReference>
<dbReference type="EMBL" id="JAEEGB010000007">
    <property type="protein sequence ID" value="MBI6872655.1"/>
    <property type="molecule type" value="Genomic_DNA"/>
</dbReference>
<reference evidence="9" key="1">
    <citation type="submission" date="2020-12" db="EMBL/GenBank/DDBJ databases">
        <title>Clostridium thailandense sp. nov., a novel acetogenic bacterium isolated from peat land soil in Thailand.</title>
        <authorList>
            <person name="Chaikitkaew S."/>
            <person name="Birkeland N.K."/>
        </authorList>
    </citation>
    <scope>NUCLEOTIDE SEQUENCE</scope>
    <source>
        <strain evidence="9">DSM 17425</strain>
    </source>
</reference>
<dbReference type="AlphaFoldDB" id="A0A934M350"/>
<evidence type="ECO:0000256" key="6">
    <source>
        <dbReference type="ARBA" id="ARBA00022989"/>
    </source>
</evidence>
<comment type="caution">
    <text evidence="9">The sequence shown here is derived from an EMBL/GenBank/DDBJ whole genome shotgun (WGS) entry which is preliminary data.</text>
</comment>
<feature type="transmembrane region" description="Helical" evidence="8">
    <location>
        <begin position="202"/>
        <end position="222"/>
    </location>
</feature>
<evidence type="ECO:0000256" key="5">
    <source>
        <dbReference type="ARBA" id="ARBA00022692"/>
    </source>
</evidence>
<keyword evidence="10" id="KW-1185">Reference proteome</keyword>
<gene>
    <name evidence="9" type="ORF">I6U51_08015</name>
</gene>
<feature type="transmembrane region" description="Helical" evidence="8">
    <location>
        <begin position="179"/>
        <end position="196"/>
    </location>
</feature>
<name>A0A934M350_9CLOT</name>
<feature type="transmembrane region" description="Helical" evidence="8">
    <location>
        <begin position="71"/>
        <end position="90"/>
    </location>
</feature>
<protein>
    <recommendedName>
        <fullName evidence="8">Probable membrane transporter protein</fullName>
    </recommendedName>
</protein>
<feature type="transmembrane region" description="Helical" evidence="8">
    <location>
        <begin position="135"/>
        <end position="167"/>
    </location>
</feature>
<proteinExistence type="inferred from homology"/>
<dbReference type="RefSeq" id="WP_211142198.1">
    <property type="nucleotide sequence ID" value="NZ_JAEEGB010000007.1"/>
</dbReference>
<sequence>MNNLIFLCAAGFCAAFVDSIAGGGGIISMPAFLMAGIPPHLALGTNKFSSSCASFTSSIKFAQSGKVDFKLIKFLAPFTLIGAILGVNTVLNINAKYLNTIVLVLLLLVSIYSLFSKNIGTEDNFKGLTKKNIFLGMILALSLGFYDGFFGPGTGSFLIFGLISIFSFDFTRAGGNGKVLNFVSNIASLGMFALRGQIDYKIGIPVALFMIIGAKLGTKVALNKGAKVIKPIFVTMSLAVATKMLYGMIGQNY</sequence>
<dbReference type="Proteomes" id="UP000622687">
    <property type="component" value="Unassembled WGS sequence"/>
</dbReference>
<dbReference type="PANTHER" id="PTHR30269">
    <property type="entry name" value="TRANSMEMBRANE PROTEIN YFCA"/>
    <property type="match status" value="1"/>
</dbReference>
<evidence type="ECO:0000313" key="9">
    <source>
        <dbReference type="EMBL" id="MBI6872655.1"/>
    </source>
</evidence>